<organism evidence="3 4">
    <name type="scientific">Kocuria subflava</name>
    <dbReference type="NCBI Taxonomy" id="1736139"/>
    <lineage>
        <taxon>Bacteria</taxon>
        <taxon>Bacillati</taxon>
        <taxon>Actinomycetota</taxon>
        <taxon>Actinomycetes</taxon>
        <taxon>Micrococcales</taxon>
        <taxon>Micrococcaceae</taxon>
        <taxon>Kocuria</taxon>
    </lineage>
</organism>
<dbReference type="EMBL" id="JAAVUN010000003">
    <property type="protein sequence ID" value="NKE08858.1"/>
    <property type="molecule type" value="Genomic_DNA"/>
</dbReference>
<name>A0A846TI65_9MICC</name>
<gene>
    <name evidence="3" type="ORF">GTW58_02620</name>
</gene>
<dbReference type="PROSITE" id="PS51658">
    <property type="entry name" value="BFN"/>
    <property type="match status" value="1"/>
</dbReference>
<accession>A0A846TI65</accession>
<dbReference type="PANTHER" id="PTHR15160:SF1">
    <property type="entry name" value="VON HIPPEL-LINDAU DISEASE TUMOR SUPPRESSOR"/>
    <property type="match status" value="1"/>
</dbReference>
<evidence type="ECO:0000313" key="4">
    <source>
        <dbReference type="Proteomes" id="UP000521379"/>
    </source>
</evidence>
<dbReference type="Proteomes" id="UP000521379">
    <property type="component" value="Unassembled WGS sequence"/>
</dbReference>
<dbReference type="SUPFAM" id="SSF103256">
    <property type="entry name" value="Hypothetical protein TM0160"/>
    <property type="match status" value="1"/>
</dbReference>
<dbReference type="InterPro" id="IPR003729">
    <property type="entry name" value="Bi_nuclease_dom"/>
</dbReference>
<feature type="domain" description="BFN" evidence="2">
    <location>
        <begin position="4"/>
        <end position="132"/>
    </location>
</feature>
<dbReference type="Gene3D" id="3.10.690.10">
    <property type="entry name" value="Bifunctional nuclease domain"/>
    <property type="match status" value="1"/>
</dbReference>
<proteinExistence type="predicted"/>
<reference evidence="3 4" key="1">
    <citation type="submission" date="2020-02" db="EMBL/GenBank/DDBJ databases">
        <authorList>
            <person name="Sun Q."/>
        </authorList>
    </citation>
    <scope>NUCLEOTIDE SEQUENCE [LARGE SCALE GENOMIC DNA]</scope>
    <source>
        <strain evidence="3 4">YIM 13062</strain>
    </source>
</reference>
<feature type="region of interest" description="Disordered" evidence="1">
    <location>
        <begin position="135"/>
        <end position="164"/>
    </location>
</feature>
<dbReference type="GO" id="GO:0004518">
    <property type="term" value="F:nuclease activity"/>
    <property type="evidence" value="ECO:0007669"/>
    <property type="project" value="InterPro"/>
</dbReference>
<evidence type="ECO:0000259" key="2">
    <source>
        <dbReference type="PROSITE" id="PS51658"/>
    </source>
</evidence>
<dbReference type="AlphaFoldDB" id="A0A846TI65"/>
<dbReference type="InterPro" id="IPR036104">
    <property type="entry name" value="BFN_sf"/>
</dbReference>
<evidence type="ECO:0000256" key="1">
    <source>
        <dbReference type="SAM" id="MobiDB-lite"/>
    </source>
</evidence>
<comment type="caution">
    <text evidence="3">The sequence shown here is derived from an EMBL/GenBank/DDBJ whole genome shotgun (WGS) entry which is preliminary data.</text>
</comment>
<feature type="compositionally biased region" description="Basic and acidic residues" evidence="1">
    <location>
        <begin position="155"/>
        <end position="164"/>
    </location>
</feature>
<protein>
    <submittedName>
        <fullName evidence="3">Bifunctional nuclease family protein</fullName>
    </submittedName>
</protein>
<dbReference type="Pfam" id="PF02577">
    <property type="entry name" value="BFN_dom"/>
    <property type="match status" value="1"/>
</dbReference>
<dbReference type="RefSeq" id="WP_047691952.1">
    <property type="nucleotide sequence ID" value="NZ_JAAVUN010000003.1"/>
</dbReference>
<evidence type="ECO:0000313" key="3">
    <source>
        <dbReference type="EMBL" id="NKE08858.1"/>
    </source>
</evidence>
<keyword evidence="4" id="KW-1185">Reference proteome</keyword>
<dbReference type="PANTHER" id="PTHR15160">
    <property type="entry name" value="VON HIPPEL-LINDAU PROTEIN"/>
    <property type="match status" value="1"/>
</dbReference>
<sequence length="178" mass="19317">MQREHLMEIAGVRLDVPSSQPVVVLREAAGRRHVPIWLGTNEATSIVFAVQGIEPPRPLTHDLLLEVAKTFGRSVERVRIHTVEDTVFHAALVFDDGSVVDSRASDAIALAARVDCPVLCSDAVLDAAGLVMTGDGELREPEEADGPSGSGTTREGAEQKVREFRDFLDTVDPEDFMT</sequence>